<evidence type="ECO:0000313" key="2">
    <source>
        <dbReference type="EMBL" id="KHN83468.1"/>
    </source>
</evidence>
<protein>
    <submittedName>
        <fullName evidence="2">Uncharacterized protein</fullName>
    </submittedName>
</protein>
<evidence type="ECO:0000313" key="3">
    <source>
        <dbReference type="Proteomes" id="UP000031036"/>
    </source>
</evidence>
<proteinExistence type="predicted"/>
<feature type="region of interest" description="Disordered" evidence="1">
    <location>
        <begin position="63"/>
        <end position="85"/>
    </location>
</feature>
<dbReference type="Proteomes" id="UP000031036">
    <property type="component" value="Unassembled WGS sequence"/>
</dbReference>
<name>A0A0B2VPF2_TOXCA</name>
<dbReference type="AlphaFoldDB" id="A0A0B2VPF2"/>
<evidence type="ECO:0000256" key="1">
    <source>
        <dbReference type="SAM" id="MobiDB-lite"/>
    </source>
</evidence>
<organism evidence="2 3">
    <name type="scientific">Toxocara canis</name>
    <name type="common">Canine roundworm</name>
    <dbReference type="NCBI Taxonomy" id="6265"/>
    <lineage>
        <taxon>Eukaryota</taxon>
        <taxon>Metazoa</taxon>
        <taxon>Ecdysozoa</taxon>
        <taxon>Nematoda</taxon>
        <taxon>Chromadorea</taxon>
        <taxon>Rhabditida</taxon>
        <taxon>Spirurina</taxon>
        <taxon>Ascaridomorpha</taxon>
        <taxon>Ascaridoidea</taxon>
        <taxon>Toxocaridae</taxon>
        <taxon>Toxocara</taxon>
    </lineage>
</organism>
<gene>
    <name evidence="2" type="ORF">Tcan_08498</name>
</gene>
<accession>A0A0B2VPF2</accession>
<sequence length="111" mass="11980">MTISYDDDQRVPNLNTLESGALMTPTYSISVAVDSDSDSISSQLSNDSADSVNVEIASRMRRVRPSVESSRRGRTSRLRIGAPPTTTISSGVFRVNNTRAAISAMRRIAGC</sequence>
<reference evidence="2 3" key="1">
    <citation type="submission" date="2014-11" db="EMBL/GenBank/DDBJ databases">
        <title>Genetic blueprint of the zoonotic pathogen Toxocara canis.</title>
        <authorList>
            <person name="Zhu X.-Q."/>
            <person name="Korhonen P.K."/>
            <person name="Cai H."/>
            <person name="Young N.D."/>
            <person name="Nejsum P."/>
            <person name="von Samson-Himmelstjerna G."/>
            <person name="Boag P.R."/>
            <person name="Tan P."/>
            <person name="Li Q."/>
            <person name="Min J."/>
            <person name="Yang Y."/>
            <person name="Wang X."/>
            <person name="Fang X."/>
            <person name="Hall R.S."/>
            <person name="Hofmann A."/>
            <person name="Sternberg P.W."/>
            <person name="Jex A.R."/>
            <person name="Gasser R.B."/>
        </authorList>
    </citation>
    <scope>NUCLEOTIDE SEQUENCE [LARGE SCALE GENOMIC DNA]</scope>
    <source>
        <strain evidence="2">PN_DK_2014</strain>
    </source>
</reference>
<keyword evidence="3" id="KW-1185">Reference proteome</keyword>
<comment type="caution">
    <text evidence="2">The sequence shown here is derived from an EMBL/GenBank/DDBJ whole genome shotgun (WGS) entry which is preliminary data.</text>
</comment>
<dbReference type="EMBL" id="JPKZ01001192">
    <property type="protein sequence ID" value="KHN83468.1"/>
    <property type="molecule type" value="Genomic_DNA"/>
</dbReference>